<feature type="domain" description="G-protein coupled receptors family 1 profile" evidence="6">
    <location>
        <begin position="70"/>
        <end position="341"/>
    </location>
</feature>
<reference evidence="7 8" key="1">
    <citation type="submission" date="2024-04" db="EMBL/GenBank/DDBJ databases">
        <authorList>
            <consortium name="Genoscope - CEA"/>
            <person name="William W."/>
        </authorList>
    </citation>
    <scope>NUCLEOTIDE SEQUENCE [LARGE SCALE GENOMIC DNA]</scope>
</reference>
<feature type="transmembrane region" description="Helical" evidence="5">
    <location>
        <begin position="90"/>
        <end position="114"/>
    </location>
</feature>
<dbReference type="InterPro" id="IPR000276">
    <property type="entry name" value="GPCR_Rhodpsn"/>
</dbReference>
<keyword evidence="3 5" id="KW-1133">Transmembrane helix</keyword>
<dbReference type="Pfam" id="PF10324">
    <property type="entry name" value="7TM_GPCR_Srw"/>
    <property type="match status" value="1"/>
</dbReference>
<feature type="transmembrane region" description="Helical" evidence="5">
    <location>
        <begin position="325"/>
        <end position="344"/>
    </location>
</feature>
<feature type="transmembrane region" description="Helical" evidence="5">
    <location>
        <begin position="169"/>
        <end position="190"/>
    </location>
</feature>
<sequence length="387" mass="42860">MSWQDTVTSGAVAMAPYVYSTSTSQPTMDSCREYNYSTNMTYPALNHVKESYGKVHVYISLVLCTYGVVTNIINIIVLTKPCMRNSINCILTGIAVADMITMMSTIPFTYYYYLMDEEAKKVSLSWITFLAVHMNVTLTSHTASIWLGVIMAAMRYFFVRPTSRGAKSLDCRSTIIVILATFLGAALLIIPNCLTTGLVPCRNNRTGQINWHLKLPSFGQQDSNILHTVAFFIYPVAGKIIPCALISIFGGLLLHTLRETDKRSRRLKGECGSGNGNSQTRRTTVMLLAIIALYIIAELPQSILVLLCIFVDGFFVDVYHQLGDFIDLLSLINGAMNFITYIAMSTQFRSTLAESSSACLHRTTCSRCGNKNALQSTKYSKTPPAPV</sequence>
<evidence type="ECO:0000313" key="8">
    <source>
        <dbReference type="Proteomes" id="UP001497497"/>
    </source>
</evidence>
<dbReference type="PROSITE" id="PS50262">
    <property type="entry name" value="G_PROTEIN_RECEP_F1_2"/>
    <property type="match status" value="1"/>
</dbReference>
<comment type="subcellular location">
    <subcellularLocation>
        <location evidence="1">Membrane</location>
    </subcellularLocation>
</comment>
<gene>
    <name evidence="7" type="ORF">GSLYS_00014695001</name>
</gene>
<evidence type="ECO:0000256" key="5">
    <source>
        <dbReference type="SAM" id="Phobius"/>
    </source>
</evidence>
<dbReference type="Proteomes" id="UP001497497">
    <property type="component" value="Unassembled WGS sequence"/>
</dbReference>
<feature type="transmembrane region" description="Helical" evidence="5">
    <location>
        <begin position="126"/>
        <end position="157"/>
    </location>
</feature>
<evidence type="ECO:0000313" key="7">
    <source>
        <dbReference type="EMBL" id="CAL1541053.1"/>
    </source>
</evidence>
<dbReference type="InterPro" id="IPR019427">
    <property type="entry name" value="7TM_GPCR_serpentine_rcpt_Srw"/>
</dbReference>
<evidence type="ECO:0000256" key="2">
    <source>
        <dbReference type="ARBA" id="ARBA00022692"/>
    </source>
</evidence>
<dbReference type="SUPFAM" id="SSF81321">
    <property type="entry name" value="Family A G protein-coupled receptor-like"/>
    <property type="match status" value="1"/>
</dbReference>
<feature type="transmembrane region" description="Helical" evidence="5">
    <location>
        <begin position="285"/>
        <end position="313"/>
    </location>
</feature>
<evidence type="ECO:0000256" key="4">
    <source>
        <dbReference type="ARBA" id="ARBA00023136"/>
    </source>
</evidence>
<dbReference type="GO" id="GO:0005886">
    <property type="term" value="C:plasma membrane"/>
    <property type="evidence" value="ECO:0007669"/>
    <property type="project" value="TreeGrafter"/>
</dbReference>
<feature type="transmembrane region" description="Helical" evidence="5">
    <location>
        <begin position="55"/>
        <end position="78"/>
    </location>
</feature>
<dbReference type="PANTHER" id="PTHR46273:SF4">
    <property type="entry name" value="AT19640P"/>
    <property type="match status" value="1"/>
</dbReference>
<evidence type="ECO:0000256" key="3">
    <source>
        <dbReference type="ARBA" id="ARBA00022989"/>
    </source>
</evidence>
<dbReference type="InterPro" id="IPR017452">
    <property type="entry name" value="GPCR_Rhodpsn_7TM"/>
</dbReference>
<keyword evidence="4 5" id="KW-0472">Membrane</keyword>
<keyword evidence="8" id="KW-1185">Reference proteome</keyword>
<dbReference type="PRINTS" id="PR00237">
    <property type="entry name" value="GPCRRHODOPSN"/>
</dbReference>
<organism evidence="7 8">
    <name type="scientific">Lymnaea stagnalis</name>
    <name type="common">Great pond snail</name>
    <name type="synonym">Helix stagnalis</name>
    <dbReference type="NCBI Taxonomy" id="6523"/>
    <lineage>
        <taxon>Eukaryota</taxon>
        <taxon>Metazoa</taxon>
        <taxon>Spiralia</taxon>
        <taxon>Lophotrochozoa</taxon>
        <taxon>Mollusca</taxon>
        <taxon>Gastropoda</taxon>
        <taxon>Heterobranchia</taxon>
        <taxon>Euthyneura</taxon>
        <taxon>Panpulmonata</taxon>
        <taxon>Hygrophila</taxon>
        <taxon>Lymnaeoidea</taxon>
        <taxon>Lymnaeidae</taxon>
        <taxon>Lymnaea</taxon>
    </lineage>
</organism>
<dbReference type="Gene3D" id="1.20.1070.10">
    <property type="entry name" value="Rhodopsin 7-helix transmembrane proteins"/>
    <property type="match status" value="1"/>
</dbReference>
<evidence type="ECO:0000256" key="1">
    <source>
        <dbReference type="ARBA" id="ARBA00004370"/>
    </source>
</evidence>
<dbReference type="GO" id="GO:0008528">
    <property type="term" value="F:G protein-coupled peptide receptor activity"/>
    <property type="evidence" value="ECO:0007669"/>
    <property type="project" value="InterPro"/>
</dbReference>
<dbReference type="CDD" id="cd14978">
    <property type="entry name" value="7tmA_FMRFamide_R-like"/>
    <property type="match status" value="1"/>
</dbReference>
<protein>
    <recommendedName>
        <fullName evidence="6">G-protein coupled receptors family 1 profile domain-containing protein</fullName>
    </recommendedName>
</protein>
<accession>A0AAV2I326</accession>
<dbReference type="InterPro" id="IPR053219">
    <property type="entry name" value="GPCR_Dmsr-1"/>
</dbReference>
<keyword evidence="2 5" id="KW-0812">Transmembrane</keyword>
<dbReference type="AlphaFoldDB" id="A0AAV2I326"/>
<proteinExistence type="predicted"/>
<feature type="transmembrane region" description="Helical" evidence="5">
    <location>
        <begin position="232"/>
        <end position="257"/>
    </location>
</feature>
<dbReference type="PANTHER" id="PTHR46273">
    <property type="entry name" value="MYOSUPPRESSIN RECEPTOR 1, ISOFORM B-RELATED"/>
    <property type="match status" value="1"/>
</dbReference>
<dbReference type="EMBL" id="CAXITT010000412">
    <property type="protein sequence ID" value="CAL1541053.1"/>
    <property type="molecule type" value="Genomic_DNA"/>
</dbReference>
<comment type="caution">
    <text evidence="7">The sequence shown here is derived from an EMBL/GenBank/DDBJ whole genome shotgun (WGS) entry which is preliminary data.</text>
</comment>
<evidence type="ECO:0000259" key="6">
    <source>
        <dbReference type="PROSITE" id="PS50262"/>
    </source>
</evidence>
<name>A0AAV2I326_LYMST</name>